<dbReference type="AlphaFoldDB" id="A0A4P9XP90"/>
<dbReference type="Proteomes" id="UP000271241">
    <property type="component" value="Unassembled WGS sequence"/>
</dbReference>
<feature type="compositionally biased region" description="Basic and acidic residues" evidence="1">
    <location>
        <begin position="78"/>
        <end position="87"/>
    </location>
</feature>
<evidence type="ECO:0000313" key="3">
    <source>
        <dbReference type="Proteomes" id="UP000271241"/>
    </source>
</evidence>
<evidence type="ECO:0000256" key="1">
    <source>
        <dbReference type="SAM" id="MobiDB-lite"/>
    </source>
</evidence>
<organism evidence="2 3">
    <name type="scientific">Thamnocephalis sphaerospora</name>
    <dbReference type="NCBI Taxonomy" id="78915"/>
    <lineage>
        <taxon>Eukaryota</taxon>
        <taxon>Fungi</taxon>
        <taxon>Fungi incertae sedis</taxon>
        <taxon>Zoopagomycota</taxon>
        <taxon>Zoopagomycotina</taxon>
        <taxon>Zoopagomycetes</taxon>
        <taxon>Zoopagales</taxon>
        <taxon>Sigmoideomycetaceae</taxon>
        <taxon>Thamnocephalis</taxon>
    </lineage>
</organism>
<feature type="compositionally biased region" description="Low complexity" evidence="1">
    <location>
        <begin position="88"/>
        <end position="98"/>
    </location>
</feature>
<feature type="region of interest" description="Disordered" evidence="1">
    <location>
        <begin position="78"/>
        <end position="105"/>
    </location>
</feature>
<sequence length="545" mass="61245">MCEPQMPIVPPEVVERIATQLDWRSALCLGVTCRRHWQLIPQHQLLWRQYYLQTFPTYGEERELDAFLRARLVSERARASKDTDTRNDQSQQDGQSQQMPERTPHAEPDWAALFRRRMQLQGHWARGCYAVRRIQLPLTLDRNAAARPFAVASCASYTLVFQPPRPSINADGHLFIVPNEATGEDENASTPRALELPRSIRLLGSWSVLVGSQYAVVDADLVLLVVSTSAPSQTHLCIWDAATGRLRTHFGIPSVDSAWIVERRGRWVLLGLGGDRWWVYDIYTTTVGQPVWASNHSGGKGFRFGHSRSADESVDSDDGQDWIDVLCVTTVPNHSATLQWRSHRCWSTGAQSMRTEALISLWPHIQTVRHFSWMTLPKNRLLFSITGDHREQLLVMASCAQMSILWTYPQRDAPTLPLYLPCDDLLVVSGWVEDLDHDDSGRITSRRRIAGQLFLDAKTGTLRRSLKELDGRASSMELAPLLLVRPALPAPHAHCSLVNADTGMVVRHLSAAECPNPVKQVVGATHCIVLDTANNCLVLHDYAIA</sequence>
<protein>
    <recommendedName>
        <fullName evidence="4">F-box domain-containing protein</fullName>
    </recommendedName>
</protein>
<dbReference type="InterPro" id="IPR036047">
    <property type="entry name" value="F-box-like_dom_sf"/>
</dbReference>
<dbReference type="EMBL" id="KZ992670">
    <property type="protein sequence ID" value="RKP07813.1"/>
    <property type="molecule type" value="Genomic_DNA"/>
</dbReference>
<dbReference type="OrthoDB" id="5585373at2759"/>
<proteinExistence type="predicted"/>
<reference evidence="3" key="1">
    <citation type="journal article" date="2018" name="Nat. Microbiol.">
        <title>Leveraging single-cell genomics to expand the fungal tree of life.</title>
        <authorList>
            <person name="Ahrendt S.R."/>
            <person name="Quandt C.A."/>
            <person name="Ciobanu D."/>
            <person name="Clum A."/>
            <person name="Salamov A."/>
            <person name="Andreopoulos B."/>
            <person name="Cheng J.F."/>
            <person name="Woyke T."/>
            <person name="Pelin A."/>
            <person name="Henrissat B."/>
            <person name="Reynolds N.K."/>
            <person name="Benny G.L."/>
            <person name="Smith M.E."/>
            <person name="James T.Y."/>
            <person name="Grigoriev I.V."/>
        </authorList>
    </citation>
    <scope>NUCLEOTIDE SEQUENCE [LARGE SCALE GENOMIC DNA]</scope>
    <source>
        <strain evidence="3">RSA 1356</strain>
    </source>
</reference>
<dbReference type="Gene3D" id="1.20.1280.50">
    <property type="match status" value="1"/>
</dbReference>
<keyword evidence="3" id="KW-1185">Reference proteome</keyword>
<accession>A0A4P9XP90</accession>
<dbReference type="SUPFAM" id="SSF81383">
    <property type="entry name" value="F-box domain"/>
    <property type="match status" value="1"/>
</dbReference>
<dbReference type="SUPFAM" id="SSF50969">
    <property type="entry name" value="YVTN repeat-like/Quinoprotein amine dehydrogenase"/>
    <property type="match status" value="1"/>
</dbReference>
<dbReference type="InterPro" id="IPR011044">
    <property type="entry name" value="Quino_amine_DH_bsu"/>
</dbReference>
<evidence type="ECO:0000313" key="2">
    <source>
        <dbReference type="EMBL" id="RKP07813.1"/>
    </source>
</evidence>
<evidence type="ECO:0008006" key="4">
    <source>
        <dbReference type="Google" id="ProtNLM"/>
    </source>
</evidence>
<gene>
    <name evidence="2" type="ORF">THASP1DRAFT_30374</name>
</gene>
<name>A0A4P9XP90_9FUNG</name>